<reference evidence="8" key="1">
    <citation type="submission" date="2023-04" db="EMBL/GenBank/DDBJ databases">
        <title>Black Yeasts Isolated from many extreme environments.</title>
        <authorList>
            <person name="Coleine C."/>
            <person name="Stajich J.E."/>
            <person name="Selbmann L."/>
        </authorList>
    </citation>
    <scope>NUCLEOTIDE SEQUENCE</scope>
    <source>
        <strain evidence="8">CCFEE 5312</strain>
    </source>
</reference>
<evidence type="ECO:0000256" key="3">
    <source>
        <dbReference type="ARBA" id="ARBA00022692"/>
    </source>
</evidence>
<feature type="transmembrane region" description="Helical" evidence="7">
    <location>
        <begin position="1298"/>
        <end position="1317"/>
    </location>
</feature>
<evidence type="ECO:0000256" key="4">
    <source>
        <dbReference type="ARBA" id="ARBA00022989"/>
    </source>
</evidence>
<dbReference type="PROSITE" id="PS00218">
    <property type="entry name" value="AMINO_ACID_PERMEASE_1"/>
    <property type="match status" value="1"/>
</dbReference>
<feature type="transmembrane region" description="Helical" evidence="7">
    <location>
        <begin position="946"/>
        <end position="969"/>
    </location>
</feature>
<evidence type="ECO:0000256" key="2">
    <source>
        <dbReference type="ARBA" id="ARBA00022448"/>
    </source>
</evidence>
<dbReference type="Proteomes" id="UP001271007">
    <property type="component" value="Unassembled WGS sequence"/>
</dbReference>
<keyword evidence="5 7" id="KW-0472">Membrane</keyword>
<evidence type="ECO:0000256" key="1">
    <source>
        <dbReference type="ARBA" id="ARBA00004141"/>
    </source>
</evidence>
<comment type="caution">
    <text evidence="8">The sequence shown here is derived from an EMBL/GenBank/DDBJ whole genome shotgun (WGS) entry which is preliminary data.</text>
</comment>
<dbReference type="GO" id="GO:0016020">
    <property type="term" value="C:membrane"/>
    <property type="evidence" value="ECO:0007669"/>
    <property type="project" value="UniProtKB-SubCell"/>
</dbReference>
<dbReference type="PANTHER" id="PTHR36205:SF2">
    <property type="entry name" value="MAJOR FACILITATOR SUPERFAMILY TRANSPORTER"/>
    <property type="match status" value="1"/>
</dbReference>
<feature type="transmembrane region" description="Helical" evidence="7">
    <location>
        <begin position="1203"/>
        <end position="1221"/>
    </location>
</feature>
<organism evidence="8 9">
    <name type="scientific">Extremus antarcticus</name>
    <dbReference type="NCBI Taxonomy" id="702011"/>
    <lineage>
        <taxon>Eukaryota</taxon>
        <taxon>Fungi</taxon>
        <taxon>Dikarya</taxon>
        <taxon>Ascomycota</taxon>
        <taxon>Pezizomycotina</taxon>
        <taxon>Dothideomycetes</taxon>
        <taxon>Dothideomycetidae</taxon>
        <taxon>Mycosphaerellales</taxon>
        <taxon>Extremaceae</taxon>
        <taxon>Extremus</taxon>
    </lineage>
</organism>
<feature type="transmembrane region" description="Helical" evidence="7">
    <location>
        <begin position="981"/>
        <end position="1001"/>
    </location>
</feature>
<evidence type="ECO:0000256" key="7">
    <source>
        <dbReference type="SAM" id="Phobius"/>
    </source>
</evidence>
<sequence>MLFTAFASPRRLALVAGIVFVFVVVLLNRSEYSDLLPKPGFTSVGGGKSKAGTWAPGGGHEVEYVVSRPPGHDLHTPEQGVKPTPASHGVTAPANPIPGAPASSSPHTTVTSTPTRTTSRPTVQQTFKTLSHDPYKTVQSEVQKLLKQWTPPAFPSHWPPYDWYGTQHDYDPNRWEGFEWENDYYINNGIQKLHEQHPASATPTPYLPYPDYNSAAWKKEWKGEYVPCQGPRGKLLNESTEDIMKAYPVLPNGFPEPAVGDANVTGIDLGHCFDRYNRFGPYGYGQLDKKKVQDWEPSSNKPNWNIVNWGELQDWCMLANKERFDTNARQPAGRRISKKLPKGHMKLDQFDQSHAQGAKHHSRTAVLIRSWEGYVYTSNDIESIRSLVTELSLLSGGEYQVFLFINVKDIHANIYNDEQVYKDLLEQHVPDELQHISILWNEQMLQEWYPRVGDWQIYWHQFMPLQWFSKMYPEFDFVWNWETDARCTGNHYHFLEKITEFAKKQPRKYLWERNARFYFPAAHGSYSAWLDDTHASIQTAIKNGSMDPVWGAQPFNTTIQHTVGPTPPHAMDTDAFEWGVDEEADLISLQPIWDPVNTSWTMRDKIWNYLPGIRPHFSPQSPIDEGFTHPAFKDIPRRAYINTLSRFSRRQIHAMHLENRAGRTMQAEMWPATVALQHGLKAVYAPHPIWTDRRWPAWYMDAVFNADGGEAARWGQRGDSVYNQDREHNFAGWSWYYASDFPRILYRRWLGWGANIGSEEQFPNNPLLRLGGEMFEEKGRAVEFPARTPDGSQAAPAGGESFGGSTVMQAALAVAMDDTMHEDGKRVERPKQDDLSPRHSHDMAVGEHTLTQKFSLWSMLALAFSVLGTWSTFAQDLGSGLTNGGPVSILWGLVLVTVCNICVAVSLGELLSSMPTALGQAYWVYRLWNTDTGRFVSYLCAWINTFGWWTLTASQIAFMTNFVLSFKIMYDPAWTAGSKGWVNFLVYLGITLLFTVINLTACRKDSVLPMFNNFVGIWFCTLFVVFSLALLIAVGTRSGLSYQPASFVFARWINSTGWGDGVVWFTGLVQAAYGLTAFDSVVHMVEEIPLPRKNGPKAIWLAVVCGAVSGFVFMVVCLFCIQRINYVVNSPTGLPFMQLVQDAVGLEGAVALLALFVFNGLGQGVSIATTGSRLTWGFARDGGLPWSAYFARIDPTWKVPARALWLQGFLIALVGILYLFASTVLSAILSVATIALTVSYGLPILTLLAVGRDKLPPGEFSLGRFGAVINWISVVYCAITSVFFFFPGSPSPSAGDMNYAIAVFGVMLVIAVGFWFIKGRTSYLNTNDAEERLARAKELEQSSSLEDVMPI</sequence>
<keyword evidence="3 7" id="KW-0812">Transmembrane</keyword>
<evidence type="ECO:0000313" key="8">
    <source>
        <dbReference type="EMBL" id="KAK3057487.1"/>
    </source>
</evidence>
<feature type="region of interest" description="Disordered" evidence="6">
    <location>
        <begin position="67"/>
        <end position="122"/>
    </location>
</feature>
<feature type="transmembrane region" description="Helical" evidence="7">
    <location>
        <begin position="1057"/>
        <end position="1078"/>
    </location>
</feature>
<comment type="subcellular location">
    <subcellularLocation>
        <location evidence="1">Membrane</location>
        <topology evidence="1">Multi-pass membrane protein</topology>
    </subcellularLocation>
</comment>
<dbReference type="GO" id="GO:0022857">
    <property type="term" value="F:transmembrane transporter activity"/>
    <property type="evidence" value="ECO:0007669"/>
    <property type="project" value="InterPro"/>
</dbReference>
<evidence type="ECO:0000313" key="9">
    <source>
        <dbReference type="Proteomes" id="UP001271007"/>
    </source>
</evidence>
<dbReference type="Pfam" id="PF11885">
    <property type="entry name" value="DUF3405"/>
    <property type="match status" value="1"/>
</dbReference>
<feature type="transmembrane region" description="Helical" evidence="7">
    <location>
        <begin position="1262"/>
        <end position="1286"/>
    </location>
</feature>
<feature type="transmembrane region" description="Helical" evidence="7">
    <location>
        <begin position="885"/>
        <end position="907"/>
    </location>
</feature>
<feature type="transmembrane region" description="Helical" evidence="7">
    <location>
        <begin position="1013"/>
        <end position="1036"/>
    </location>
</feature>
<evidence type="ECO:0000256" key="6">
    <source>
        <dbReference type="SAM" id="MobiDB-lite"/>
    </source>
</evidence>
<dbReference type="InterPro" id="IPR002293">
    <property type="entry name" value="AA/rel_permease1"/>
</dbReference>
<keyword evidence="9" id="KW-1185">Reference proteome</keyword>
<accession>A0AAJ0GH63</accession>
<feature type="compositionally biased region" description="Low complexity" evidence="6">
    <location>
        <begin position="108"/>
        <end position="122"/>
    </location>
</feature>
<feature type="transmembrane region" description="Helical" evidence="7">
    <location>
        <begin position="12"/>
        <end position="28"/>
    </location>
</feature>
<keyword evidence="2" id="KW-0813">Transport</keyword>
<protein>
    <submittedName>
        <fullName evidence="8">Uncharacterized protein</fullName>
    </submittedName>
</protein>
<dbReference type="Gene3D" id="1.20.1740.10">
    <property type="entry name" value="Amino acid/polyamine transporter I"/>
    <property type="match status" value="1"/>
</dbReference>
<feature type="transmembrane region" description="Helical" evidence="7">
    <location>
        <begin position="1227"/>
        <end position="1250"/>
    </location>
</feature>
<proteinExistence type="predicted"/>
<feature type="region of interest" description="Disordered" evidence="6">
    <location>
        <begin position="821"/>
        <end position="840"/>
    </location>
</feature>
<name>A0AAJ0GH63_9PEZI</name>
<dbReference type="Pfam" id="PF13520">
    <property type="entry name" value="AA_permease_2"/>
    <property type="match status" value="1"/>
</dbReference>
<dbReference type="PANTHER" id="PTHR36205">
    <property type="entry name" value="CHROMOSOME 19, WHOLE GENOME SHOTGUN SEQUENCE"/>
    <property type="match status" value="1"/>
</dbReference>
<dbReference type="InterPro" id="IPR021822">
    <property type="entry name" value="DUF3405"/>
</dbReference>
<gene>
    <name evidence="8" type="ORF">LTR09_001671</name>
</gene>
<keyword evidence="4 7" id="KW-1133">Transmembrane helix</keyword>
<dbReference type="GO" id="GO:0006865">
    <property type="term" value="P:amino acid transport"/>
    <property type="evidence" value="ECO:0007669"/>
    <property type="project" value="InterPro"/>
</dbReference>
<evidence type="ECO:0000256" key="5">
    <source>
        <dbReference type="ARBA" id="ARBA00023136"/>
    </source>
</evidence>
<dbReference type="InterPro" id="IPR004840">
    <property type="entry name" value="Amino_acid_permease_CS"/>
</dbReference>
<dbReference type="EMBL" id="JAWDJX010000003">
    <property type="protein sequence ID" value="KAK3057487.1"/>
    <property type="molecule type" value="Genomic_DNA"/>
</dbReference>
<feature type="transmembrane region" description="Helical" evidence="7">
    <location>
        <begin position="1098"/>
        <end position="1121"/>
    </location>
</feature>